<sequence>MASTTSTKLGDDFLRIPKLEVTGTNWVIYKDRFTWAVDARGLAEHIEPNAEAPVDPLAALRPTDGTVLVLTAAQTVLDKRTRDLGSDTLIIKRKGPSLPPNAESTSFCSSCAHSDLYTQKDLWNSFQCMWDTTSTLHGLFNEEFETRGVVWRFLPYSS</sequence>
<organism evidence="1 2">
    <name type="scientific">Mycena metata</name>
    <dbReference type="NCBI Taxonomy" id="1033252"/>
    <lineage>
        <taxon>Eukaryota</taxon>
        <taxon>Fungi</taxon>
        <taxon>Dikarya</taxon>
        <taxon>Basidiomycota</taxon>
        <taxon>Agaricomycotina</taxon>
        <taxon>Agaricomycetes</taxon>
        <taxon>Agaricomycetidae</taxon>
        <taxon>Agaricales</taxon>
        <taxon>Marasmiineae</taxon>
        <taxon>Mycenaceae</taxon>
        <taxon>Mycena</taxon>
    </lineage>
</organism>
<dbReference type="EMBL" id="JARKIB010000230">
    <property type="protein sequence ID" value="KAJ7721363.1"/>
    <property type="molecule type" value="Genomic_DNA"/>
</dbReference>
<protein>
    <submittedName>
        <fullName evidence="1">Uncharacterized protein</fullName>
    </submittedName>
</protein>
<dbReference type="AlphaFoldDB" id="A0AAD7MKI9"/>
<name>A0AAD7MKI9_9AGAR</name>
<reference evidence="1" key="1">
    <citation type="submission" date="2023-03" db="EMBL/GenBank/DDBJ databases">
        <title>Massive genome expansion in bonnet fungi (Mycena s.s.) driven by repeated elements and novel gene families across ecological guilds.</title>
        <authorList>
            <consortium name="Lawrence Berkeley National Laboratory"/>
            <person name="Harder C.B."/>
            <person name="Miyauchi S."/>
            <person name="Viragh M."/>
            <person name="Kuo A."/>
            <person name="Thoen E."/>
            <person name="Andreopoulos B."/>
            <person name="Lu D."/>
            <person name="Skrede I."/>
            <person name="Drula E."/>
            <person name="Henrissat B."/>
            <person name="Morin E."/>
            <person name="Kohler A."/>
            <person name="Barry K."/>
            <person name="LaButti K."/>
            <person name="Morin E."/>
            <person name="Salamov A."/>
            <person name="Lipzen A."/>
            <person name="Mereny Z."/>
            <person name="Hegedus B."/>
            <person name="Baldrian P."/>
            <person name="Stursova M."/>
            <person name="Weitz H."/>
            <person name="Taylor A."/>
            <person name="Grigoriev I.V."/>
            <person name="Nagy L.G."/>
            <person name="Martin F."/>
            <person name="Kauserud H."/>
        </authorList>
    </citation>
    <scope>NUCLEOTIDE SEQUENCE</scope>
    <source>
        <strain evidence="1">CBHHK182m</strain>
    </source>
</reference>
<evidence type="ECO:0000313" key="1">
    <source>
        <dbReference type="EMBL" id="KAJ7721363.1"/>
    </source>
</evidence>
<comment type="caution">
    <text evidence="1">The sequence shown here is derived from an EMBL/GenBank/DDBJ whole genome shotgun (WGS) entry which is preliminary data.</text>
</comment>
<proteinExistence type="predicted"/>
<gene>
    <name evidence="1" type="ORF">B0H16DRAFT_1335375</name>
</gene>
<keyword evidence="2" id="KW-1185">Reference proteome</keyword>
<accession>A0AAD7MKI9</accession>
<dbReference type="Proteomes" id="UP001215598">
    <property type="component" value="Unassembled WGS sequence"/>
</dbReference>
<evidence type="ECO:0000313" key="2">
    <source>
        <dbReference type="Proteomes" id="UP001215598"/>
    </source>
</evidence>